<dbReference type="EMBL" id="LAZR01008310">
    <property type="protein sequence ID" value="KKM79605.1"/>
    <property type="molecule type" value="Genomic_DNA"/>
</dbReference>
<reference evidence="1" key="1">
    <citation type="journal article" date="2015" name="Nature">
        <title>Complex archaea that bridge the gap between prokaryotes and eukaryotes.</title>
        <authorList>
            <person name="Spang A."/>
            <person name="Saw J.H."/>
            <person name="Jorgensen S.L."/>
            <person name="Zaremba-Niedzwiedzka K."/>
            <person name="Martijn J."/>
            <person name="Lind A.E."/>
            <person name="van Eijk R."/>
            <person name="Schleper C."/>
            <person name="Guy L."/>
            <person name="Ettema T.J."/>
        </authorList>
    </citation>
    <scope>NUCLEOTIDE SEQUENCE</scope>
</reference>
<organism evidence="1">
    <name type="scientific">marine sediment metagenome</name>
    <dbReference type="NCBI Taxonomy" id="412755"/>
    <lineage>
        <taxon>unclassified sequences</taxon>
        <taxon>metagenomes</taxon>
        <taxon>ecological metagenomes</taxon>
    </lineage>
</organism>
<comment type="caution">
    <text evidence="1">The sequence shown here is derived from an EMBL/GenBank/DDBJ whole genome shotgun (WGS) entry which is preliminary data.</text>
</comment>
<sequence length="44" mass="5306">MGKCVLCFNTLFWTDYICITCQKHHKTTEENILKKLKRLKFIES</sequence>
<name>A0A0F9MSG3_9ZZZZ</name>
<accession>A0A0F9MSG3</accession>
<evidence type="ECO:0000313" key="1">
    <source>
        <dbReference type="EMBL" id="KKM79605.1"/>
    </source>
</evidence>
<proteinExistence type="predicted"/>
<gene>
    <name evidence="1" type="ORF">LCGC14_1348240</name>
</gene>
<protein>
    <submittedName>
        <fullName evidence="1">Uncharacterized protein</fullName>
    </submittedName>
</protein>
<dbReference type="AlphaFoldDB" id="A0A0F9MSG3"/>